<protein>
    <recommendedName>
        <fullName evidence="3">Xylanolytic transcriptional activator regulatory domain-containing protein</fullName>
    </recommendedName>
</protein>
<feature type="domain" description="Xylanolytic transcriptional activator regulatory" evidence="3">
    <location>
        <begin position="302"/>
        <end position="375"/>
    </location>
</feature>
<evidence type="ECO:0000256" key="2">
    <source>
        <dbReference type="SAM" id="MobiDB-lite"/>
    </source>
</evidence>
<dbReference type="InterPro" id="IPR007219">
    <property type="entry name" value="XnlR_reg_dom"/>
</dbReference>
<dbReference type="GO" id="GO:0003700">
    <property type="term" value="F:DNA-binding transcription factor activity"/>
    <property type="evidence" value="ECO:0007669"/>
    <property type="project" value="InterPro"/>
</dbReference>
<dbReference type="AlphaFoldDB" id="A0A084AEY9"/>
<accession>A0A084AEY9</accession>
<organism evidence="4 5">
    <name type="scientific">Stachybotrys chartarum (strain CBS 109288 / IBT 7711)</name>
    <name type="common">Toxic black mold</name>
    <name type="synonym">Stilbospora chartarum</name>
    <dbReference type="NCBI Taxonomy" id="1280523"/>
    <lineage>
        <taxon>Eukaryota</taxon>
        <taxon>Fungi</taxon>
        <taxon>Dikarya</taxon>
        <taxon>Ascomycota</taxon>
        <taxon>Pezizomycotina</taxon>
        <taxon>Sordariomycetes</taxon>
        <taxon>Hypocreomycetidae</taxon>
        <taxon>Hypocreales</taxon>
        <taxon>Stachybotryaceae</taxon>
        <taxon>Stachybotrys</taxon>
    </lineage>
</organism>
<dbReference type="Proteomes" id="UP000028045">
    <property type="component" value="Unassembled WGS sequence"/>
</dbReference>
<dbReference type="EMBL" id="KL649648">
    <property type="protein sequence ID" value="KEY63868.1"/>
    <property type="molecule type" value="Genomic_DNA"/>
</dbReference>
<feature type="compositionally biased region" description="Low complexity" evidence="2">
    <location>
        <begin position="65"/>
        <end position="88"/>
    </location>
</feature>
<dbReference type="PANTHER" id="PTHR46910:SF5">
    <property type="entry name" value="ZN(II)2CYS6 TRANSCRIPTION FACTOR (EUROFUNG)"/>
    <property type="match status" value="1"/>
</dbReference>
<dbReference type="Pfam" id="PF04082">
    <property type="entry name" value="Fungal_trans"/>
    <property type="match status" value="1"/>
</dbReference>
<proteinExistence type="predicted"/>
<sequence length="727" mass="80762">MLIRDRAEAQRKAAEGDGLDHILDEISRKIDALSQRMSDLSHEPRKQRSSKSFDFAESIVQEENGSSSSFGLTPSSSSISSTPIGSTSNDDGQTYHNKNEYEGESSLFAHAVFASRFLQNAINSTTNIEVAQEMESVLEALRTAVHSGKQQSDALNKVYPHAKAIPYGSTTRQLPLPPVDKVFTCLRMAREYPRVAALWFGEFMKPNQFSEYFIKIASSGPATEADLIIVHCGLYWLFSECARAVADHETKQDYDAQASLCTANLETVLANLRFHQVRNIDLASAMCMASLYCLRQNKPSAAWSFINSASQMVLALGLHHNIPTRTDDSEEKARQKELFWTIYRTEKMLSLRLGRSSSFRDQDITLARPIRGRPGLNFLGELNPGWTSMASIQGRIYDDIYSPGALMQPPLVRTSRARALAVELKTVMQHAQDVHDRYEAQKGHVLGLDYHEIAKRSDRVIGLCMLTLIYRSIAPEKPSTSAFCPECINAARDTLQEHEQCVAVITRTMGKTVFLETYINWLVTHGSSISSSTGSYSDYRTITQSPFIPFIIIFCHIIESSDGSDLKHIRNLVETFESTSHFQVHSACEKQHRLFKALYDVAEKYIEVKSRPDSDGQGAMSWQMAQQQYANAFANTPSQGTGIGTTIHGGIVGGPRTKVAANTAFVHTPSHVDSNGVSTGFVDGLVGTAALQNTAFGDVNMEMDLSGAQLWDWFNKHQSIMSMLEDT</sequence>
<dbReference type="OrthoDB" id="103819at2759"/>
<dbReference type="SMART" id="SM00906">
    <property type="entry name" value="Fungal_trans"/>
    <property type="match status" value="1"/>
</dbReference>
<keyword evidence="5" id="KW-1185">Reference proteome</keyword>
<gene>
    <name evidence="4" type="ORF">S7711_10087</name>
</gene>
<keyword evidence="1" id="KW-0539">Nucleus</keyword>
<name>A0A084AEY9_STACB</name>
<dbReference type="CDD" id="cd12148">
    <property type="entry name" value="fungal_TF_MHR"/>
    <property type="match status" value="1"/>
</dbReference>
<feature type="region of interest" description="Disordered" evidence="2">
    <location>
        <begin position="35"/>
        <end position="54"/>
    </location>
</feature>
<dbReference type="GO" id="GO:0008270">
    <property type="term" value="F:zinc ion binding"/>
    <property type="evidence" value="ECO:0007669"/>
    <property type="project" value="InterPro"/>
</dbReference>
<dbReference type="InterPro" id="IPR050987">
    <property type="entry name" value="AtrR-like"/>
</dbReference>
<feature type="region of interest" description="Disordered" evidence="2">
    <location>
        <begin position="64"/>
        <end position="98"/>
    </location>
</feature>
<evidence type="ECO:0000259" key="3">
    <source>
        <dbReference type="SMART" id="SM00906"/>
    </source>
</evidence>
<dbReference type="GO" id="GO:0003677">
    <property type="term" value="F:DNA binding"/>
    <property type="evidence" value="ECO:0007669"/>
    <property type="project" value="InterPro"/>
</dbReference>
<evidence type="ECO:0000256" key="1">
    <source>
        <dbReference type="ARBA" id="ARBA00023242"/>
    </source>
</evidence>
<dbReference type="PANTHER" id="PTHR46910">
    <property type="entry name" value="TRANSCRIPTION FACTOR PDR1"/>
    <property type="match status" value="1"/>
</dbReference>
<dbReference type="GO" id="GO:0006351">
    <property type="term" value="P:DNA-templated transcription"/>
    <property type="evidence" value="ECO:0007669"/>
    <property type="project" value="InterPro"/>
</dbReference>
<evidence type="ECO:0000313" key="5">
    <source>
        <dbReference type="Proteomes" id="UP000028045"/>
    </source>
</evidence>
<dbReference type="HOGENOM" id="CLU_009377_1_0_1"/>
<reference evidence="4 5" key="1">
    <citation type="journal article" date="2014" name="BMC Genomics">
        <title>Comparative genome sequencing reveals chemotype-specific gene clusters in the toxigenic black mold Stachybotrys.</title>
        <authorList>
            <person name="Semeiks J."/>
            <person name="Borek D."/>
            <person name="Otwinowski Z."/>
            <person name="Grishin N.V."/>
        </authorList>
    </citation>
    <scope>NUCLEOTIDE SEQUENCE [LARGE SCALE GENOMIC DNA]</scope>
    <source>
        <strain evidence="5">CBS 109288 / IBT 7711</strain>
    </source>
</reference>
<evidence type="ECO:0000313" key="4">
    <source>
        <dbReference type="EMBL" id="KEY63868.1"/>
    </source>
</evidence>